<sequence>MVIFAMVSYGFLHAKFLLAGFKVYINHDKVDTCESSRCEVSSSTAESNQDRILKVPGFAGTENSEEVKNNHGCCKGGPGYSSPLAAMSGPRESLIYVTCVYTGTGTEKPDYLATIDVDPNSQTYSKGPSAAKVVEPLFLLLTRPEFGPDGQHSVLQVLVNILEHPQCRADHNLTSHQSIEPLIPLLDSAAPAVQLLAAELLSHLLLEEHLQKDSVTQQVIGPLIRALGSEIHILQQRAVKALVGVVVYNHSSVSHGNDLVPIIPPRHHLSIWRSILPKPEVCFAISTSSTAHKLVALFFINISLAYMDFKRIYEGKYLTKSQKQPSYLVSALDWLWARIISLILWPVHILAKKLVCNKIHSAIGISKAGISGGGRLPSHVDKFFEAIGIKVQNGYGLTESSPVVV</sequence>
<evidence type="ECO:0000313" key="2">
    <source>
        <dbReference type="Proteomes" id="UP001060215"/>
    </source>
</evidence>
<keyword evidence="2" id="KW-1185">Reference proteome</keyword>
<dbReference type="Proteomes" id="UP001060215">
    <property type="component" value="Chromosome 9"/>
</dbReference>
<accession>A0ACC0GU09</accession>
<organism evidence="1 2">
    <name type="scientific">Camellia lanceoleosa</name>
    <dbReference type="NCBI Taxonomy" id="1840588"/>
    <lineage>
        <taxon>Eukaryota</taxon>
        <taxon>Viridiplantae</taxon>
        <taxon>Streptophyta</taxon>
        <taxon>Embryophyta</taxon>
        <taxon>Tracheophyta</taxon>
        <taxon>Spermatophyta</taxon>
        <taxon>Magnoliopsida</taxon>
        <taxon>eudicotyledons</taxon>
        <taxon>Gunneridae</taxon>
        <taxon>Pentapetalae</taxon>
        <taxon>asterids</taxon>
        <taxon>Ericales</taxon>
        <taxon>Theaceae</taxon>
        <taxon>Camellia</taxon>
    </lineage>
</organism>
<reference evidence="1 2" key="1">
    <citation type="journal article" date="2022" name="Plant J.">
        <title>Chromosome-level genome of Camellia lanceoleosa provides a valuable resource for understanding genome evolution and self-incompatibility.</title>
        <authorList>
            <person name="Gong W."/>
            <person name="Xiao S."/>
            <person name="Wang L."/>
            <person name="Liao Z."/>
            <person name="Chang Y."/>
            <person name="Mo W."/>
            <person name="Hu G."/>
            <person name="Li W."/>
            <person name="Zhao G."/>
            <person name="Zhu H."/>
            <person name="Hu X."/>
            <person name="Ji K."/>
            <person name="Xiang X."/>
            <person name="Song Q."/>
            <person name="Yuan D."/>
            <person name="Jin S."/>
            <person name="Zhang L."/>
        </authorList>
    </citation>
    <scope>NUCLEOTIDE SEQUENCE [LARGE SCALE GENOMIC DNA]</scope>
    <source>
        <strain evidence="1">SQ_2022a</strain>
    </source>
</reference>
<protein>
    <submittedName>
        <fullName evidence="1">Protein CELLULOSE SYNTHASE INTERACTIVE 1</fullName>
    </submittedName>
</protein>
<dbReference type="EMBL" id="CM045766">
    <property type="protein sequence ID" value="KAI8004027.1"/>
    <property type="molecule type" value="Genomic_DNA"/>
</dbReference>
<proteinExistence type="predicted"/>
<evidence type="ECO:0000313" key="1">
    <source>
        <dbReference type="EMBL" id="KAI8004027.1"/>
    </source>
</evidence>
<gene>
    <name evidence="1" type="ORF">LOK49_LG08G02248</name>
</gene>
<comment type="caution">
    <text evidence="1">The sequence shown here is derived from an EMBL/GenBank/DDBJ whole genome shotgun (WGS) entry which is preliminary data.</text>
</comment>
<name>A0ACC0GU09_9ERIC</name>